<evidence type="ECO:0000259" key="9">
    <source>
        <dbReference type="PROSITE" id="PS50893"/>
    </source>
</evidence>
<dbReference type="CDD" id="cd03262">
    <property type="entry name" value="ABC_HisP_GlnQ"/>
    <property type="match status" value="1"/>
</dbReference>
<organism evidence="10 11">
    <name type="scientific">Leucobacter komagatae</name>
    <dbReference type="NCBI Taxonomy" id="55969"/>
    <lineage>
        <taxon>Bacteria</taxon>
        <taxon>Bacillati</taxon>
        <taxon>Actinomycetota</taxon>
        <taxon>Actinomycetes</taxon>
        <taxon>Micrococcales</taxon>
        <taxon>Microbacteriaceae</taxon>
        <taxon>Leucobacter</taxon>
    </lineage>
</organism>
<dbReference type="GO" id="GO:0005524">
    <property type="term" value="F:ATP binding"/>
    <property type="evidence" value="ECO:0007669"/>
    <property type="project" value="UniProtKB-KW"/>
</dbReference>
<dbReference type="GO" id="GO:0016887">
    <property type="term" value="F:ATP hydrolysis activity"/>
    <property type="evidence" value="ECO:0007669"/>
    <property type="project" value="InterPro"/>
</dbReference>
<keyword evidence="11" id="KW-1185">Reference proteome</keyword>
<dbReference type="AlphaFoldDB" id="A0A542Y261"/>
<dbReference type="InterPro" id="IPR017871">
    <property type="entry name" value="ABC_transporter-like_CS"/>
</dbReference>
<dbReference type="SUPFAM" id="SSF52540">
    <property type="entry name" value="P-loop containing nucleoside triphosphate hydrolases"/>
    <property type="match status" value="1"/>
</dbReference>
<evidence type="ECO:0000313" key="11">
    <source>
        <dbReference type="Proteomes" id="UP000319094"/>
    </source>
</evidence>
<evidence type="ECO:0000256" key="6">
    <source>
        <dbReference type="ARBA" id="ARBA00023136"/>
    </source>
</evidence>
<accession>A0A542Y261</accession>
<dbReference type="Proteomes" id="UP000319094">
    <property type="component" value="Unassembled WGS sequence"/>
</dbReference>
<dbReference type="GO" id="GO:0005886">
    <property type="term" value="C:plasma membrane"/>
    <property type="evidence" value="ECO:0007669"/>
    <property type="project" value="UniProtKB-SubCell"/>
</dbReference>
<comment type="catalytic activity">
    <reaction evidence="8">
        <text>a polar amino acid(out) + ATP + H2O = a polar amino acid(in) + ADP + phosphate + H(+)</text>
        <dbReference type="Rhea" id="RHEA:14673"/>
        <dbReference type="ChEBI" id="CHEBI:15377"/>
        <dbReference type="ChEBI" id="CHEBI:15378"/>
        <dbReference type="ChEBI" id="CHEBI:30616"/>
        <dbReference type="ChEBI" id="CHEBI:43474"/>
        <dbReference type="ChEBI" id="CHEBI:62031"/>
        <dbReference type="ChEBI" id="CHEBI:456216"/>
        <dbReference type="EC" id="7.4.2.1"/>
    </reaction>
    <physiologicalReaction direction="left-to-right" evidence="8">
        <dbReference type="Rhea" id="RHEA:14674"/>
    </physiologicalReaction>
</comment>
<dbReference type="PIRSF" id="PIRSF039085">
    <property type="entry name" value="ABC_ATPase_HisP"/>
    <property type="match status" value="1"/>
</dbReference>
<dbReference type="PANTHER" id="PTHR43166:SF35">
    <property type="entry name" value="L-CYSTINE IMPORT ATP-BINDING PROTEIN TCYN"/>
    <property type="match status" value="1"/>
</dbReference>
<evidence type="ECO:0000256" key="1">
    <source>
        <dbReference type="ARBA" id="ARBA00004202"/>
    </source>
</evidence>
<dbReference type="PROSITE" id="PS00211">
    <property type="entry name" value="ABC_TRANSPORTER_1"/>
    <property type="match status" value="1"/>
</dbReference>
<gene>
    <name evidence="10" type="ORF">FB468_0147</name>
</gene>
<reference evidence="10 11" key="1">
    <citation type="submission" date="2019-06" db="EMBL/GenBank/DDBJ databases">
        <title>Sequencing the genomes of 1000 actinobacteria strains.</title>
        <authorList>
            <person name="Klenk H.-P."/>
        </authorList>
    </citation>
    <scope>NUCLEOTIDE SEQUENCE [LARGE SCALE GENOMIC DNA]</scope>
    <source>
        <strain evidence="10 11">DSM 8803</strain>
    </source>
</reference>
<dbReference type="Gene3D" id="3.40.50.300">
    <property type="entry name" value="P-loop containing nucleotide triphosphate hydrolases"/>
    <property type="match status" value="1"/>
</dbReference>
<dbReference type="SMART" id="SM00382">
    <property type="entry name" value="AAA"/>
    <property type="match status" value="1"/>
</dbReference>
<dbReference type="InterPro" id="IPR027417">
    <property type="entry name" value="P-loop_NTPase"/>
</dbReference>
<keyword evidence="5 10" id="KW-0067">ATP-binding</keyword>
<dbReference type="PANTHER" id="PTHR43166">
    <property type="entry name" value="AMINO ACID IMPORT ATP-BINDING PROTEIN"/>
    <property type="match status" value="1"/>
</dbReference>
<dbReference type="EC" id="7.4.2.1" evidence="7"/>
<dbReference type="InterPro" id="IPR050086">
    <property type="entry name" value="MetN_ABC_transporter-like"/>
</dbReference>
<evidence type="ECO:0000256" key="4">
    <source>
        <dbReference type="ARBA" id="ARBA00022741"/>
    </source>
</evidence>
<name>A0A542Y261_9MICO</name>
<comment type="subcellular location">
    <subcellularLocation>
        <location evidence="1">Cell membrane</location>
        <topology evidence="1">Peripheral membrane protein</topology>
    </subcellularLocation>
</comment>
<dbReference type="InterPro" id="IPR003439">
    <property type="entry name" value="ABC_transporter-like_ATP-bd"/>
</dbReference>
<evidence type="ECO:0000256" key="8">
    <source>
        <dbReference type="ARBA" id="ARBA00047624"/>
    </source>
</evidence>
<protein>
    <recommendedName>
        <fullName evidence="7">ABC-type polar-amino-acid transporter</fullName>
        <ecNumber evidence="7">7.4.2.1</ecNumber>
    </recommendedName>
</protein>
<sequence>MSTPVVTVRGLIKKYHDTAVLQGVDLTLDRGEVLSIIGPSGSGKSTLLRCLNQLEEVDGGEIRHGDELLGIETVRGRLMRVREKDVVRQRRAFGMVFQHFNLFPHMTALQNVMEGPTQVRRMPQADARALALEELKRVGLAGHANHYPAELSGGQQQRVAIARALAMRPEIMLFDEPTSALDPELVDEVLDVIRGLAAEGMTMVIVTHEMSLAQEISDSVVVMDRGQVVEAGPPTQIFRAPRSERTRRFVAKLIAAQQKTEEKENL</sequence>
<comment type="caution">
    <text evidence="10">The sequence shown here is derived from an EMBL/GenBank/DDBJ whole genome shotgun (WGS) entry which is preliminary data.</text>
</comment>
<dbReference type="OrthoDB" id="4283894at2"/>
<dbReference type="RefSeq" id="WP_141885658.1">
    <property type="nucleotide sequence ID" value="NZ_BAAAUY010000023.1"/>
</dbReference>
<dbReference type="InterPro" id="IPR003593">
    <property type="entry name" value="AAA+_ATPase"/>
</dbReference>
<dbReference type="PROSITE" id="PS50893">
    <property type="entry name" value="ABC_TRANSPORTER_2"/>
    <property type="match status" value="1"/>
</dbReference>
<evidence type="ECO:0000313" key="10">
    <source>
        <dbReference type="EMBL" id="TQL42165.1"/>
    </source>
</evidence>
<proteinExistence type="predicted"/>
<dbReference type="GO" id="GO:0015426">
    <property type="term" value="F:ATPase-coupled polar amino acid-transporter activity"/>
    <property type="evidence" value="ECO:0007669"/>
    <property type="project" value="UniProtKB-EC"/>
</dbReference>
<dbReference type="InterPro" id="IPR030679">
    <property type="entry name" value="ABC_ATPase_HisP-typ"/>
</dbReference>
<evidence type="ECO:0000256" key="5">
    <source>
        <dbReference type="ARBA" id="ARBA00022840"/>
    </source>
</evidence>
<keyword evidence="2" id="KW-0813">Transport</keyword>
<keyword evidence="3" id="KW-1003">Cell membrane</keyword>
<dbReference type="FunFam" id="3.40.50.300:FF:000020">
    <property type="entry name" value="Amino acid ABC transporter ATP-binding component"/>
    <property type="match status" value="1"/>
</dbReference>
<evidence type="ECO:0000256" key="7">
    <source>
        <dbReference type="ARBA" id="ARBA00038850"/>
    </source>
</evidence>
<evidence type="ECO:0000256" key="2">
    <source>
        <dbReference type="ARBA" id="ARBA00022448"/>
    </source>
</evidence>
<feature type="domain" description="ABC transporter" evidence="9">
    <location>
        <begin position="6"/>
        <end position="250"/>
    </location>
</feature>
<dbReference type="EMBL" id="VFON01000001">
    <property type="protein sequence ID" value="TQL42165.1"/>
    <property type="molecule type" value="Genomic_DNA"/>
</dbReference>
<evidence type="ECO:0000256" key="3">
    <source>
        <dbReference type="ARBA" id="ARBA00022475"/>
    </source>
</evidence>
<keyword evidence="4" id="KW-0547">Nucleotide-binding</keyword>
<dbReference type="Pfam" id="PF00005">
    <property type="entry name" value="ABC_tran"/>
    <property type="match status" value="1"/>
</dbReference>
<keyword evidence="6" id="KW-0472">Membrane</keyword>